<dbReference type="Proteomes" id="UP000887226">
    <property type="component" value="Unassembled WGS sequence"/>
</dbReference>
<evidence type="ECO:0000313" key="1">
    <source>
        <dbReference type="EMBL" id="KAG9241847.1"/>
    </source>
</evidence>
<gene>
    <name evidence="1" type="ORF">BJ878DRAFT_205942</name>
</gene>
<dbReference type="AlphaFoldDB" id="A0A9P7YYQ8"/>
<accession>A0A9P7YYQ8</accession>
<protein>
    <submittedName>
        <fullName evidence="1">Uncharacterized protein</fullName>
    </submittedName>
</protein>
<reference evidence="1" key="1">
    <citation type="journal article" date="2021" name="IMA Fungus">
        <title>Genomic characterization of three marine fungi, including Emericellopsis atlantica sp. nov. with signatures of a generalist lifestyle and marine biomass degradation.</title>
        <authorList>
            <person name="Hagestad O.C."/>
            <person name="Hou L."/>
            <person name="Andersen J.H."/>
            <person name="Hansen E.H."/>
            <person name="Altermark B."/>
            <person name="Li C."/>
            <person name="Kuhnert E."/>
            <person name="Cox R.J."/>
            <person name="Crous P.W."/>
            <person name="Spatafora J.W."/>
            <person name="Lail K."/>
            <person name="Amirebrahimi M."/>
            <person name="Lipzen A."/>
            <person name="Pangilinan J."/>
            <person name="Andreopoulos W."/>
            <person name="Hayes R.D."/>
            <person name="Ng V."/>
            <person name="Grigoriev I.V."/>
            <person name="Jackson S.A."/>
            <person name="Sutton T.D.S."/>
            <person name="Dobson A.D.W."/>
            <person name="Rama T."/>
        </authorList>
    </citation>
    <scope>NUCLEOTIDE SEQUENCE</scope>
    <source>
        <strain evidence="1">TRa3180A</strain>
    </source>
</reference>
<sequence>MAHAVNEVILAALKLNSDPVDALIALHPEESVTLAQPRLLHVFGEESVTWLTEGDKFRLHRNGKKIMDITDHDTFNSKTIISSAGKACRLTRQEAMFLLSLE</sequence>
<evidence type="ECO:0000313" key="2">
    <source>
        <dbReference type="Proteomes" id="UP000887226"/>
    </source>
</evidence>
<organism evidence="1 2">
    <name type="scientific">Calycina marina</name>
    <dbReference type="NCBI Taxonomy" id="1763456"/>
    <lineage>
        <taxon>Eukaryota</taxon>
        <taxon>Fungi</taxon>
        <taxon>Dikarya</taxon>
        <taxon>Ascomycota</taxon>
        <taxon>Pezizomycotina</taxon>
        <taxon>Leotiomycetes</taxon>
        <taxon>Helotiales</taxon>
        <taxon>Pezizellaceae</taxon>
        <taxon>Calycina</taxon>
    </lineage>
</organism>
<dbReference type="OrthoDB" id="2214at2759"/>
<comment type="caution">
    <text evidence="1">The sequence shown here is derived from an EMBL/GenBank/DDBJ whole genome shotgun (WGS) entry which is preliminary data.</text>
</comment>
<keyword evidence="2" id="KW-1185">Reference proteome</keyword>
<dbReference type="EMBL" id="MU254147">
    <property type="protein sequence ID" value="KAG9241847.1"/>
    <property type="molecule type" value="Genomic_DNA"/>
</dbReference>
<name>A0A9P7YYQ8_9HELO</name>
<proteinExistence type="predicted"/>